<sequence length="165" mass="19528">MSELLDKLREKYKEEGWRRLEGLPLEAYILELFLERRPILFPATVVEKYSIFVVDFPMAMSIATKRHVENMLETTWDIVRELGLWSSSHYMSSVRLIVLSNSVEDEVRRLAERYRKIKGIRLGLHGLVRQYLVVLDLSQSMVYTHKDLKKQKGFFEELLSEQTPH</sequence>
<evidence type="ECO:0000313" key="4">
    <source>
        <dbReference type="Proteomes" id="UP000256877"/>
    </source>
</evidence>
<dbReference type="Pfam" id="PF26226">
    <property type="entry name" value="DUF8052"/>
    <property type="match status" value="1"/>
</dbReference>
<name>A0A371QWP2_9CREN</name>
<protein>
    <recommendedName>
        <fullName evidence="1">DUF8052 domain-containing protein</fullName>
    </recommendedName>
</protein>
<accession>A0A371QWP2</accession>
<dbReference type="Proteomes" id="UP000257123">
    <property type="component" value="Unassembled WGS sequence"/>
</dbReference>
<evidence type="ECO:0000313" key="5">
    <source>
        <dbReference type="Proteomes" id="UP000257123"/>
    </source>
</evidence>
<evidence type="ECO:0000313" key="3">
    <source>
        <dbReference type="EMBL" id="RFA96096.1"/>
    </source>
</evidence>
<evidence type="ECO:0000259" key="1">
    <source>
        <dbReference type="Pfam" id="PF26226"/>
    </source>
</evidence>
<dbReference type="EMBL" id="NMUE01000015">
    <property type="protein sequence ID" value="RFA96096.1"/>
    <property type="molecule type" value="Genomic_DNA"/>
</dbReference>
<dbReference type="OMA" id="LETTWDI"/>
<proteinExistence type="predicted"/>
<organism evidence="2 4">
    <name type="scientific">Pyrobaculum aerophilum</name>
    <dbReference type="NCBI Taxonomy" id="13773"/>
    <lineage>
        <taxon>Archaea</taxon>
        <taxon>Thermoproteota</taxon>
        <taxon>Thermoprotei</taxon>
        <taxon>Thermoproteales</taxon>
        <taxon>Thermoproteaceae</taxon>
        <taxon>Pyrobaculum</taxon>
    </lineage>
</organism>
<dbReference type="InterPro" id="IPR058365">
    <property type="entry name" value="DUF8052"/>
</dbReference>
<dbReference type="EMBL" id="NMUF01000076">
    <property type="protein sequence ID" value="RFA94642.1"/>
    <property type="molecule type" value="Genomic_DNA"/>
</dbReference>
<dbReference type="GeneID" id="1465716"/>
<dbReference type="Proteomes" id="UP000256877">
    <property type="component" value="Unassembled WGS sequence"/>
</dbReference>
<comment type="caution">
    <text evidence="2">The sequence shown here is derived from an EMBL/GenBank/DDBJ whole genome shotgun (WGS) entry which is preliminary data.</text>
</comment>
<gene>
    <name evidence="3" type="ORF">CGL51_06100</name>
    <name evidence="2" type="ORF">CGL52_14005</name>
</gene>
<reference evidence="4 5" key="1">
    <citation type="submission" date="2017-07" db="EMBL/GenBank/DDBJ databases">
        <title>Draft genome sequence of aerobic hyperthermophilic archaea, Pyrobaculum aerophilum YKB31 and YKB32.</title>
        <authorList>
            <person name="Mochizuki T."/>
            <person name="Berliner A.J."/>
            <person name="Yoshida-Takashima Y."/>
            <person name="Takaki Y."/>
            <person name="Nunoura T."/>
            <person name="Takai K."/>
        </authorList>
    </citation>
    <scope>NUCLEOTIDE SEQUENCE [LARGE SCALE GENOMIC DNA]</scope>
    <source>
        <strain evidence="3 5">YKB31</strain>
        <strain evidence="2 4">YKB32</strain>
    </source>
</reference>
<feature type="domain" description="DUF8052" evidence="1">
    <location>
        <begin position="4"/>
        <end position="156"/>
    </location>
</feature>
<evidence type="ECO:0000313" key="2">
    <source>
        <dbReference type="EMBL" id="RFA94642.1"/>
    </source>
</evidence>
<dbReference type="RefSeq" id="WP_011007948.1">
    <property type="nucleotide sequence ID" value="NZ_DAIOPL010000016.1"/>
</dbReference>
<dbReference type="AlphaFoldDB" id="A0A371QWP2"/>